<dbReference type="KEGG" id="cce:Ccel_1540"/>
<gene>
    <name evidence="2" type="ordered locus">Ccel_1540</name>
</gene>
<keyword evidence="1" id="KW-0472">Membrane</keyword>
<feature type="transmembrane region" description="Helical" evidence="1">
    <location>
        <begin position="6"/>
        <end position="22"/>
    </location>
</feature>
<protein>
    <submittedName>
        <fullName evidence="2">Uncharacterized protein</fullName>
    </submittedName>
</protein>
<dbReference type="AlphaFoldDB" id="B8I266"/>
<dbReference type="HOGENOM" id="CLU_2258820_0_0_9"/>
<keyword evidence="1" id="KW-1133">Transmembrane helix</keyword>
<reference evidence="2 3" key="1">
    <citation type="submission" date="2009-01" db="EMBL/GenBank/DDBJ databases">
        <title>Complete sequence of Clostridium cellulolyticum H10.</title>
        <authorList>
            <consortium name="US DOE Joint Genome Institute"/>
            <person name="Lucas S."/>
            <person name="Copeland A."/>
            <person name="Lapidus A."/>
            <person name="Glavina del Rio T."/>
            <person name="Dalin E."/>
            <person name="Tice H."/>
            <person name="Bruce D."/>
            <person name="Goodwin L."/>
            <person name="Pitluck S."/>
            <person name="Chertkov O."/>
            <person name="Saunders E."/>
            <person name="Brettin T."/>
            <person name="Detter J.C."/>
            <person name="Han C."/>
            <person name="Larimer F."/>
            <person name="Land M."/>
            <person name="Hauser L."/>
            <person name="Kyrpides N."/>
            <person name="Ivanova N."/>
            <person name="Zhou J."/>
            <person name="Richardson P."/>
        </authorList>
    </citation>
    <scope>NUCLEOTIDE SEQUENCE [LARGE SCALE GENOMIC DNA]</scope>
    <source>
        <strain evidence="3">ATCC 35319 / DSM 5812 / JCM 6584 / H10</strain>
    </source>
</reference>
<evidence type="ECO:0000313" key="2">
    <source>
        <dbReference type="EMBL" id="ACL75892.1"/>
    </source>
</evidence>
<accession>B8I266</accession>
<organism evidence="2 3">
    <name type="scientific">Ruminiclostridium cellulolyticum (strain ATCC 35319 / DSM 5812 / JCM 6584 / H10)</name>
    <name type="common">Clostridium cellulolyticum</name>
    <dbReference type="NCBI Taxonomy" id="394503"/>
    <lineage>
        <taxon>Bacteria</taxon>
        <taxon>Bacillati</taxon>
        <taxon>Bacillota</taxon>
        <taxon>Clostridia</taxon>
        <taxon>Eubacteriales</taxon>
        <taxon>Oscillospiraceae</taxon>
        <taxon>Ruminiclostridium</taxon>
    </lineage>
</organism>
<keyword evidence="1" id="KW-0812">Transmembrane</keyword>
<name>B8I266_RUMCH</name>
<evidence type="ECO:0000256" key="1">
    <source>
        <dbReference type="SAM" id="Phobius"/>
    </source>
</evidence>
<sequence>MSEIIILYVVIFLLVGIVTWIIYELIPKLLWCIPVAALIISASLLFKDINLSTSEPTFARKWEFYFHNDWSMGFYLFYLPIIVISVLTTVFAYLLKHVRSKSD</sequence>
<feature type="transmembrane region" description="Helical" evidence="1">
    <location>
        <begin position="29"/>
        <end position="46"/>
    </location>
</feature>
<proteinExistence type="predicted"/>
<dbReference type="STRING" id="394503.Ccel_1540"/>
<dbReference type="OrthoDB" id="9969381at2"/>
<feature type="transmembrane region" description="Helical" evidence="1">
    <location>
        <begin position="75"/>
        <end position="95"/>
    </location>
</feature>
<dbReference type="Proteomes" id="UP000001349">
    <property type="component" value="Chromosome"/>
</dbReference>
<keyword evidence="3" id="KW-1185">Reference proteome</keyword>
<evidence type="ECO:0000313" key="3">
    <source>
        <dbReference type="Proteomes" id="UP000001349"/>
    </source>
</evidence>
<dbReference type="EMBL" id="CP001348">
    <property type="protein sequence ID" value="ACL75892.1"/>
    <property type="molecule type" value="Genomic_DNA"/>
</dbReference>
<dbReference type="RefSeq" id="WP_015925033.1">
    <property type="nucleotide sequence ID" value="NC_011898.1"/>
</dbReference>